<dbReference type="EMBL" id="ML220128">
    <property type="protein sequence ID" value="TGZ79963.1"/>
    <property type="molecule type" value="Genomic_DNA"/>
</dbReference>
<accession>A0A4S2MTY6</accession>
<gene>
    <name evidence="2" type="ORF">EX30DRAFT_349917</name>
</gene>
<evidence type="ECO:0000313" key="2">
    <source>
        <dbReference type="EMBL" id="TGZ79963.1"/>
    </source>
</evidence>
<feature type="compositionally biased region" description="Polar residues" evidence="1">
    <location>
        <begin position="1"/>
        <end position="12"/>
    </location>
</feature>
<name>A0A4S2MTY6_9PEZI</name>
<dbReference type="InParanoid" id="A0A4S2MTY6"/>
<evidence type="ECO:0000256" key="1">
    <source>
        <dbReference type="SAM" id="MobiDB-lite"/>
    </source>
</evidence>
<organism evidence="2 3">
    <name type="scientific">Ascodesmis nigricans</name>
    <dbReference type="NCBI Taxonomy" id="341454"/>
    <lineage>
        <taxon>Eukaryota</taxon>
        <taxon>Fungi</taxon>
        <taxon>Dikarya</taxon>
        <taxon>Ascomycota</taxon>
        <taxon>Pezizomycotina</taxon>
        <taxon>Pezizomycetes</taxon>
        <taxon>Pezizales</taxon>
        <taxon>Ascodesmidaceae</taxon>
        <taxon>Ascodesmis</taxon>
    </lineage>
</organism>
<sequence>MELNPTVQPSIFSSHPPASPPPSPVTNTSTPSPPQTQPSPTTTPTTSVSCWGSLISGPSPLSCSTTPGADDSNRSGDLRKMAVTFRTTAVEGAQMMEYQQPDVLGIGESAKERSGREQVKMGEDVEVEDIYDINVLLGEHNMWNADLRKLNKTFITSPVPSTPPPSPLTATNTDSDTTFLTAHGLPLLATTPTLTTLTASLLTLHHRLAVAEFIIDDPGVHAAAAASLSILESDGNGDGELRVKGEGEGEDDDVELELGRVMREVDAMKKKVDIAERVLGMDDDWVNAWVWVTAGGGMV</sequence>
<proteinExistence type="predicted"/>
<feature type="region of interest" description="Disordered" evidence="1">
    <location>
        <begin position="1"/>
        <end position="52"/>
    </location>
</feature>
<protein>
    <submittedName>
        <fullName evidence="2">Uncharacterized protein</fullName>
    </submittedName>
</protein>
<dbReference type="Proteomes" id="UP000298138">
    <property type="component" value="Unassembled WGS sequence"/>
</dbReference>
<reference evidence="2 3" key="1">
    <citation type="submission" date="2019-04" db="EMBL/GenBank/DDBJ databases">
        <title>Comparative genomics and transcriptomics to analyze fruiting body development in filamentous ascomycetes.</title>
        <authorList>
            <consortium name="DOE Joint Genome Institute"/>
            <person name="Lutkenhaus R."/>
            <person name="Traeger S."/>
            <person name="Breuer J."/>
            <person name="Kuo A."/>
            <person name="Lipzen A."/>
            <person name="Pangilinan J."/>
            <person name="Dilworth D."/>
            <person name="Sandor L."/>
            <person name="Poggeler S."/>
            <person name="Barry K."/>
            <person name="Grigoriev I.V."/>
            <person name="Nowrousian M."/>
        </authorList>
    </citation>
    <scope>NUCLEOTIDE SEQUENCE [LARGE SCALE GENOMIC DNA]</scope>
    <source>
        <strain evidence="2 3">CBS 389.68</strain>
    </source>
</reference>
<keyword evidence="3" id="KW-1185">Reference proteome</keyword>
<evidence type="ECO:0000313" key="3">
    <source>
        <dbReference type="Proteomes" id="UP000298138"/>
    </source>
</evidence>
<feature type="compositionally biased region" description="Low complexity" evidence="1">
    <location>
        <begin position="38"/>
        <end position="49"/>
    </location>
</feature>
<dbReference type="AlphaFoldDB" id="A0A4S2MTY6"/>